<sequence>MSASRALGLQLSRATCRPALSRWAGARPVVSRRGYASAHGKPSSDMPWLVTSVVVSVPIGFYLWKQGPGRPKSSHSAHGGHETHGAKHDEVSHKGHDGEEGSKSGEAKNEGGDGKGKDEKSDDSSKSPSKEMDDSQENQATKLTDKPASKRVDPTEK</sequence>
<feature type="compositionally biased region" description="Basic and acidic residues" evidence="1">
    <location>
        <begin position="143"/>
        <end position="157"/>
    </location>
</feature>
<gene>
    <name evidence="2" type="ORF">B0T14DRAFT_212612</name>
</gene>
<evidence type="ECO:0000256" key="1">
    <source>
        <dbReference type="SAM" id="MobiDB-lite"/>
    </source>
</evidence>
<keyword evidence="3" id="KW-1185">Reference proteome</keyword>
<protein>
    <submittedName>
        <fullName evidence="2">Uncharacterized protein</fullName>
    </submittedName>
</protein>
<comment type="caution">
    <text evidence="2">The sequence shown here is derived from an EMBL/GenBank/DDBJ whole genome shotgun (WGS) entry which is preliminary data.</text>
</comment>
<feature type="region of interest" description="Disordered" evidence="1">
    <location>
        <begin position="63"/>
        <end position="157"/>
    </location>
</feature>
<feature type="compositionally biased region" description="Basic and acidic residues" evidence="1">
    <location>
        <begin position="79"/>
        <end position="133"/>
    </location>
</feature>
<dbReference type="AlphaFoldDB" id="A0AA39WQJ6"/>
<evidence type="ECO:0000313" key="3">
    <source>
        <dbReference type="Proteomes" id="UP001175000"/>
    </source>
</evidence>
<organism evidence="2 3">
    <name type="scientific">Immersiella caudata</name>
    <dbReference type="NCBI Taxonomy" id="314043"/>
    <lineage>
        <taxon>Eukaryota</taxon>
        <taxon>Fungi</taxon>
        <taxon>Dikarya</taxon>
        <taxon>Ascomycota</taxon>
        <taxon>Pezizomycotina</taxon>
        <taxon>Sordariomycetes</taxon>
        <taxon>Sordariomycetidae</taxon>
        <taxon>Sordariales</taxon>
        <taxon>Lasiosphaeriaceae</taxon>
        <taxon>Immersiella</taxon>
    </lineage>
</organism>
<name>A0AA39WQJ6_9PEZI</name>
<proteinExistence type="predicted"/>
<evidence type="ECO:0000313" key="2">
    <source>
        <dbReference type="EMBL" id="KAK0619765.1"/>
    </source>
</evidence>
<dbReference type="Proteomes" id="UP001175000">
    <property type="component" value="Unassembled WGS sequence"/>
</dbReference>
<dbReference type="EMBL" id="JAULSU010000004">
    <property type="protein sequence ID" value="KAK0619765.1"/>
    <property type="molecule type" value="Genomic_DNA"/>
</dbReference>
<reference evidence="2" key="1">
    <citation type="submission" date="2023-06" db="EMBL/GenBank/DDBJ databases">
        <title>Genome-scale phylogeny and comparative genomics of the fungal order Sordariales.</title>
        <authorList>
            <consortium name="Lawrence Berkeley National Laboratory"/>
            <person name="Hensen N."/>
            <person name="Bonometti L."/>
            <person name="Westerberg I."/>
            <person name="Brannstrom I.O."/>
            <person name="Guillou S."/>
            <person name="Cros-Aarteil S."/>
            <person name="Calhoun S."/>
            <person name="Haridas S."/>
            <person name="Kuo A."/>
            <person name="Mondo S."/>
            <person name="Pangilinan J."/>
            <person name="Riley R."/>
            <person name="Labutti K."/>
            <person name="Andreopoulos B."/>
            <person name="Lipzen A."/>
            <person name="Chen C."/>
            <person name="Yanf M."/>
            <person name="Daum C."/>
            <person name="Ng V."/>
            <person name="Clum A."/>
            <person name="Steindorff A."/>
            <person name="Ohm R."/>
            <person name="Martin F."/>
            <person name="Silar P."/>
            <person name="Natvig D."/>
            <person name="Lalanne C."/>
            <person name="Gautier V."/>
            <person name="Ament-Velasquez S.L."/>
            <person name="Kruys A."/>
            <person name="Hutchinson M.I."/>
            <person name="Powell A.J."/>
            <person name="Barry K."/>
            <person name="Miller A.N."/>
            <person name="Grigoriev I.V."/>
            <person name="Debuchy R."/>
            <person name="Gladieux P."/>
            <person name="Thoren M.H."/>
            <person name="Johannesson H."/>
        </authorList>
    </citation>
    <scope>NUCLEOTIDE SEQUENCE</scope>
    <source>
        <strain evidence="2">CBS 606.72</strain>
    </source>
</reference>
<accession>A0AA39WQJ6</accession>